<proteinExistence type="predicted"/>
<dbReference type="Proteomes" id="UP001138757">
    <property type="component" value="Unassembled WGS sequence"/>
</dbReference>
<dbReference type="GO" id="GO:0003700">
    <property type="term" value="F:DNA-binding transcription factor activity"/>
    <property type="evidence" value="ECO:0007669"/>
    <property type="project" value="InterPro"/>
</dbReference>
<gene>
    <name evidence="2" type="ORF">KK488_02715</name>
</gene>
<evidence type="ECO:0000259" key="1">
    <source>
        <dbReference type="PROSITE" id="PS50995"/>
    </source>
</evidence>
<name>A0A9X1AJK9_9SPHN</name>
<dbReference type="PANTHER" id="PTHR33164:SF105">
    <property type="entry name" value="TRANSCRIPTIONAL REPRESSOR PROTEIN-RELATED"/>
    <property type="match status" value="1"/>
</dbReference>
<reference evidence="2" key="1">
    <citation type="submission" date="2021-05" db="EMBL/GenBank/DDBJ databases">
        <title>Genome of Sphingobium sp. strain.</title>
        <authorList>
            <person name="Fan R."/>
        </authorList>
    </citation>
    <scope>NUCLEOTIDE SEQUENCE</scope>
    <source>
        <strain evidence="2">H33</strain>
    </source>
</reference>
<dbReference type="SMART" id="SM00347">
    <property type="entry name" value="HTH_MARR"/>
    <property type="match status" value="1"/>
</dbReference>
<dbReference type="GO" id="GO:0006950">
    <property type="term" value="P:response to stress"/>
    <property type="evidence" value="ECO:0007669"/>
    <property type="project" value="TreeGrafter"/>
</dbReference>
<dbReference type="EMBL" id="JAHGAW010000001">
    <property type="protein sequence ID" value="MBT2185851.1"/>
    <property type="molecule type" value="Genomic_DNA"/>
</dbReference>
<evidence type="ECO:0000313" key="3">
    <source>
        <dbReference type="Proteomes" id="UP001138757"/>
    </source>
</evidence>
<dbReference type="Pfam" id="PF12802">
    <property type="entry name" value="MarR_2"/>
    <property type="match status" value="1"/>
</dbReference>
<dbReference type="AlphaFoldDB" id="A0A9X1AJK9"/>
<dbReference type="PANTHER" id="PTHR33164">
    <property type="entry name" value="TRANSCRIPTIONAL REGULATOR, MARR FAMILY"/>
    <property type="match status" value="1"/>
</dbReference>
<comment type="caution">
    <text evidence="2">The sequence shown here is derived from an EMBL/GenBank/DDBJ whole genome shotgun (WGS) entry which is preliminary data.</text>
</comment>
<dbReference type="InterPro" id="IPR039422">
    <property type="entry name" value="MarR/SlyA-like"/>
</dbReference>
<organism evidence="2 3">
    <name type="scientific">Sphingobium nicotianae</name>
    <dbReference type="NCBI Taxonomy" id="2782607"/>
    <lineage>
        <taxon>Bacteria</taxon>
        <taxon>Pseudomonadati</taxon>
        <taxon>Pseudomonadota</taxon>
        <taxon>Alphaproteobacteria</taxon>
        <taxon>Sphingomonadales</taxon>
        <taxon>Sphingomonadaceae</taxon>
        <taxon>Sphingobium</taxon>
    </lineage>
</organism>
<dbReference type="PROSITE" id="PS50995">
    <property type="entry name" value="HTH_MARR_2"/>
    <property type="match status" value="1"/>
</dbReference>
<sequence length="143" mass="15449">MPTVSLPCVCTSLRKASRAVTRLYDERLAASGLTTTQFAVLRNLRHGDLSLSRLAELLVMDRTSLYRTLAPIERHGWVAITAEDQGRAKQAALTPAGRARMEEATAAWNTCQSEIIGAIGPDQWTALESQLAALVRATTGKAA</sequence>
<dbReference type="Gene3D" id="1.10.10.10">
    <property type="entry name" value="Winged helix-like DNA-binding domain superfamily/Winged helix DNA-binding domain"/>
    <property type="match status" value="1"/>
</dbReference>
<dbReference type="InterPro" id="IPR000835">
    <property type="entry name" value="HTH_MarR-typ"/>
</dbReference>
<keyword evidence="3" id="KW-1185">Reference proteome</keyword>
<evidence type="ECO:0000313" key="2">
    <source>
        <dbReference type="EMBL" id="MBT2185851.1"/>
    </source>
</evidence>
<feature type="domain" description="HTH marR-type" evidence="1">
    <location>
        <begin position="6"/>
        <end position="136"/>
    </location>
</feature>
<dbReference type="InterPro" id="IPR036388">
    <property type="entry name" value="WH-like_DNA-bd_sf"/>
</dbReference>
<protein>
    <submittedName>
        <fullName evidence="2">MarR family winged helix-turn-helix transcriptional regulator</fullName>
    </submittedName>
</protein>
<dbReference type="SUPFAM" id="SSF46785">
    <property type="entry name" value="Winged helix' DNA-binding domain"/>
    <property type="match status" value="1"/>
</dbReference>
<dbReference type="InterPro" id="IPR036390">
    <property type="entry name" value="WH_DNA-bd_sf"/>
</dbReference>
<dbReference type="RefSeq" id="WP_214621569.1">
    <property type="nucleotide sequence ID" value="NZ_JAHGAW010000001.1"/>
</dbReference>
<accession>A0A9X1AJK9</accession>